<dbReference type="Pfam" id="PF00355">
    <property type="entry name" value="Rieske"/>
    <property type="match status" value="1"/>
</dbReference>
<keyword evidence="2" id="KW-0479">Metal-binding</keyword>
<dbReference type="InterPro" id="IPR036922">
    <property type="entry name" value="Rieske_2Fe-2S_sf"/>
</dbReference>
<dbReference type="PROSITE" id="PS51296">
    <property type="entry name" value="RIESKE"/>
    <property type="match status" value="1"/>
</dbReference>
<accession>A0A9E8CNC3</accession>
<evidence type="ECO:0000256" key="4">
    <source>
        <dbReference type="ARBA" id="ARBA00023014"/>
    </source>
</evidence>
<protein>
    <submittedName>
        <fullName evidence="6">Rieske (2Fe-2S) protein</fullName>
    </submittedName>
</protein>
<evidence type="ECO:0000259" key="5">
    <source>
        <dbReference type="PROSITE" id="PS51296"/>
    </source>
</evidence>
<proteinExistence type="predicted"/>
<feature type="domain" description="Rieske" evidence="5">
    <location>
        <begin position="4"/>
        <end position="116"/>
    </location>
</feature>
<dbReference type="PANTHER" id="PTHR21496:SF23">
    <property type="entry name" value="3-PHENYLPROPIONATE_CINNAMIC ACID DIOXYGENASE FERREDOXIN SUBUNIT"/>
    <property type="match status" value="1"/>
</dbReference>
<sequence>MVRHVIAPAAELPPGERLVAEVAGRKVVIFNLDGEYFGLFNRCPHQGGDLCLGRTTGLVEAGNAPGQYSYSRRGEILRCPWHGWEFDIRTGKSRAEPGRIRAKTYDVEVKSGSELFDGPYQAETVLVRIEENYIVVDA</sequence>
<dbReference type="SUPFAM" id="SSF50022">
    <property type="entry name" value="ISP domain"/>
    <property type="match status" value="1"/>
</dbReference>
<keyword evidence="4" id="KW-0411">Iron-sulfur</keyword>
<name>A0A9E8CNC3_9HYPH</name>
<reference evidence="6" key="1">
    <citation type="submission" date="2022-08" db="EMBL/GenBank/DDBJ databases">
        <title>Complete Genome Sequences of 2 Bosea sp. soil isolates.</title>
        <authorList>
            <person name="Alvarez Arevalo M."/>
            <person name="Sterndorff E.B."/>
            <person name="Faurdal D."/>
            <person name="Joergensen T.S."/>
            <person name="Weber T."/>
        </authorList>
    </citation>
    <scope>NUCLEOTIDE SEQUENCE</scope>
    <source>
        <strain evidence="6">NBC_00436</strain>
    </source>
</reference>
<evidence type="ECO:0000256" key="3">
    <source>
        <dbReference type="ARBA" id="ARBA00023004"/>
    </source>
</evidence>
<keyword evidence="1" id="KW-0001">2Fe-2S</keyword>
<dbReference type="GO" id="GO:0046872">
    <property type="term" value="F:metal ion binding"/>
    <property type="evidence" value="ECO:0007669"/>
    <property type="project" value="UniProtKB-KW"/>
</dbReference>
<evidence type="ECO:0000256" key="1">
    <source>
        <dbReference type="ARBA" id="ARBA00022714"/>
    </source>
</evidence>
<dbReference type="InterPro" id="IPR017941">
    <property type="entry name" value="Rieske_2Fe-2S"/>
</dbReference>
<dbReference type="GO" id="GO:0051537">
    <property type="term" value="F:2 iron, 2 sulfur cluster binding"/>
    <property type="evidence" value="ECO:0007669"/>
    <property type="project" value="UniProtKB-KW"/>
</dbReference>
<organism evidence="6">
    <name type="scientific">Bosea sp. NBC_00436</name>
    <dbReference type="NCBI Taxonomy" id="2969620"/>
    <lineage>
        <taxon>Bacteria</taxon>
        <taxon>Pseudomonadati</taxon>
        <taxon>Pseudomonadota</taxon>
        <taxon>Alphaproteobacteria</taxon>
        <taxon>Hyphomicrobiales</taxon>
        <taxon>Boseaceae</taxon>
        <taxon>Bosea</taxon>
    </lineage>
</organism>
<evidence type="ECO:0000313" key="6">
    <source>
        <dbReference type="EMBL" id="UZF89050.1"/>
    </source>
</evidence>
<dbReference type="AlphaFoldDB" id="A0A9E8CNC3"/>
<dbReference type="PANTHER" id="PTHR21496">
    <property type="entry name" value="FERREDOXIN-RELATED"/>
    <property type="match status" value="1"/>
</dbReference>
<dbReference type="Gene3D" id="2.102.10.10">
    <property type="entry name" value="Rieske [2Fe-2S] iron-sulphur domain"/>
    <property type="match status" value="1"/>
</dbReference>
<gene>
    <name evidence="6" type="ORF">NWE54_09815</name>
</gene>
<evidence type="ECO:0000256" key="2">
    <source>
        <dbReference type="ARBA" id="ARBA00022723"/>
    </source>
</evidence>
<dbReference type="EMBL" id="CP102774">
    <property type="protein sequence ID" value="UZF89050.1"/>
    <property type="molecule type" value="Genomic_DNA"/>
</dbReference>
<keyword evidence="3" id="KW-0408">Iron</keyword>